<dbReference type="RefSeq" id="WP_267461570.1">
    <property type="nucleotide sequence ID" value="NZ_JADQDE010000022.1"/>
</dbReference>
<evidence type="ECO:0000256" key="1">
    <source>
        <dbReference type="SAM" id="MobiDB-lite"/>
    </source>
</evidence>
<evidence type="ECO:0000313" key="3">
    <source>
        <dbReference type="Proteomes" id="UP000694300"/>
    </source>
</evidence>
<name>A0ABS6U2P8_9PSEU</name>
<evidence type="ECO:0008006" key="4">
    <source>
        <dbReference type="Google" id="ProtNLM"/>
    </source>
</evidence>
<gene>
    <name evidence="2" type="ORF">I4I82_02265</name>
</gene>
<organism evidence="2 3">
    <name type="scientific">Pseudonocardia oceani</name>
    <dbReference type="NCBI Taxonomy" id="2792013"/>
    <lineage>
        <taxon>Bacteria</taxon>
        <taxon>Bacillati</taxon>
        <taxon>Actinomycetota</taxon>
        <taxon>Actinomycetes</taxon>
        <taxon>Pseudonocardiales</taxon>
        <taxon>Pseudonocardiaceae</taxon>
        <taxon>Pseudonocardia</taxon>
    </lineage>
</organism>
<evidence type="ECO:0000313" key="2">
    <source>
        <dbReference type="EMBL" id="MBW0126519.1"/>
    </source>
</evidence>
<comment type="caution">
    <text evidence="2">The sequence shown here is derived from an EMBL/GenBank/DDBJ whole genome shotgun (WGS) entry which is preliminary data.</text>
</comment>
<accession>A0ABS6U2P8</accession>
<dbReference type="Proteomes" id="UP000694300">
    <property type="component" value="Unassembled WGS sequence"/>
</dbReference>
<reference evidence="2 3" key="1">
    <citation type="submission" date="2020-11" db="EMBL/GenBank/DDBJ databases">
        <title>Pseudonocardia abyssalis sp. nov. and Pseudonocardia oceani sp. nov., description and phylogenomic analysis of two novel actinomycetes isolated from the deep Southern Ocean.</title>
        <authorList>
            <person name="Parra J."/>
        </authorList>
    </citation>
    <scope>NUCLEOTIDE SEQUENCE [LARGE SCALE GENOMIC DNA]</scope>
    <source>
        <strain evidence="3">KRD185</strain>
    </source>
</reference>
<sequence length="37" mass="3921">MSTGAQIAEVGNRGFSKGPHLHLEIWDDDGTKLAPTA</sequence>
<feature type="region of interest" description="Disordered" evidence="1">
    <location>
        <begin position="1"/>
        <end position="21"/>
    </location>
</feature>
<proteinExistence type="predicted"/>
<protein>
    <recommendedName>
        <fullName evidence="4">Peptidase M23-like protein</fullName>
    </recommendedName>
</protein>
<dbReference type="EMBL" id="JADQDF010000001">
    <property type="protein sequence ID" value="MBW0126519.1"/>
    <property type="molecule type" value="Genomic_DNA"/>
</dbReference>
<keyword evidence="3" id="KW-1185">Reference proteome</keyword>